<proteinExistence type="predicted"/>
<name>A0A6J2XUM6_SITOR</name>
<feature type="region of interest" description="Disordered" evidence="2">
    <location>
        <begin position="1"/>
        <end position="38"/>
    </location>
</feature>
<dbReference type="SUPFAM" id="SSF57756">
    <property type="entry name" value="Retrovirus zinc finger-like domains"/>
    <property type="match status" value="1"/>
</dbReference>
<dbReference type="Proteomes" id="UP000504635">
    <property type="component" value="Unplaced"/>
</dbReference>
<dbReference type="RefSeq" id="XP_030754269.1">
    <property type="nucleotide sequence ID" value="XM_030898409.1"/>
</dbReference>
<evidence type="ECO:0000259" key="3">
    <source>
        <dbReference type="PROSITE" id="PS50158"/>
    </source>
</evidence>
<dbReference type="SMART" id="SM00343">
    <property type="entry name" value="ZnF_C2HC"/>
    <property type="match status" value="2"/>
</dbReference>
<keyword evidence="1" id="KW-0862">Zinc</keyword>
<dbReference type="PROSITE" id="PS50158">
    <property type="entry name" value="ZF_CCHC"/>
    <property type="match status" value="2"/>
</dbReference>
<dbReference type="Pfam" id="PF00098">
    <property type="entry name" value="zf-CCHC"/>
    <property type="match status" value="2"/>
</dbReference>
<dbReference type="InterPro" id="IPR036875">
    <property type="entry name" value="Znf_CCHC_sf"/>
</dbReference>
<dbReference type="OrthoDB" id="6781600at2759"/>
<protein>
    <submittedName>
        <fullName evidence="5">Uncharacterized protein LOC115881047</fullName>
    </submittedName>
</protein>
<dbReference type="AlphaFoldDB" id="A0A6J2XUM6"/>
<keyword evidence="1" id="KW-0863">Zinc-finger</keyword>
<dbReference type="InParanoid" id="A0A6J2XUM6"/>
<keyword evidence="1" id="KW-0479">Metal-binding</keyword>
<feature type="domain" description="CCHC-type" evidence="3">
    <location>
        <begin position="260"/>
        <end position="275"/>
    </location>
</feature>
<keyword evidence="4" id="KW-1185">Reference proteome</keyword>
<dbReference type="Gene3D" id="4.10.60.10">
    <property type="entry name" value="Zinc finger, CCHC-type"/>
    <property type="match status" value="2"/>
</dbReference>
<evidence type="ECO:0000313" key="5">
    <source>
        <dbReference type="RefSeq" id="XP_030754269.1"/>
    </source>
</evidence>
<dbReference type="InterPro" id="IPR001878">
    <property type="entry name" value="Znf_CCHC"/>
</dbReference>
<gene>
    <name evidence="5" type="primary">LOC115881047</name>
</gene>
<dbReference type="KEGG" id="soy:115881047"/>
<feature type="compositionally biased region" description="Basic and acidic residues" evidence="2">
    <location>
        <begin position="18"/>
        <end position="28"/>
    </location>
</feature>
<reference evidence="5" key="1">
    <citation type="submission" date="2025-08" db="UniProtKB">
        <authorList>
            <consortium name="RefSeq"/>
        </authorList>
    </citation>
    <scope>IDENTIFICATION</scope>
    <source>
        <tissue evidence="5">Gonads</tissue>
    </source>
</reference>
<feature type="domain" description="CCHC-type" evidence="3">
    <location>
        <begin position="290"/>
        <end position="305"/>
    </location>
</feature>
<evidence type="ECO:0000256" key="1">
    <source>
        <dbReference type="PROSITE-ProRule" id="PRU00047"/>
    </source>
</evidence>
<sequence length="313" mass="36233">MKPSRANEAGSSGWEMSRLSEKDERHSETIVSPDLSTSSDDVVDRLASALSTALRNLPSTPAGRPSMTRGDVVPPFNPKDVNQDINAWCVKVDEIRNMFGWSEEITIFNAISKLEGLASVWYKGLRSINFTWEEWKQKLRRAFPSQRDYHDLLEEMMKRKKKFDETFSQYFYEKQALLNACNITGREAVSCIIGGILDTQIRIGAKAANCNDPESLFEYLRNLNDDSTIKFKPPFKKNFDQNLTRKRKFIVGKNVNKIYCHNCEKYGHLRRDCPNNKTDNNRGRETSGECYLCRETGHYARFCPKRRKYHETK</sequence>
<dbReference type="GO" id="GO:0008270">
    <property type="term" value="F:zinc ion binding"/>
    <property type="evidence" value="ECO:0007669"/>
    <property type="project" value="UniProtKB-KW"/>
</dbReference>
<dbReference type="GeneID" id="115881047"/>
<evidence type="ECO:0000256" key="2">
    <source>
        <dbReference type="SAM" id="MobiDB-lite"/>
    </source>
</evidence>
<dbReference type="GO" id="GO:0003676">
    <property type="term" value="F:nucleic acid binding"/>
    <property type="evidence" value="ECO:0007669"/>
    <property type="project" value="InterPro"/>
</dbReference>
<accession>A0A6J2XUM6</accession>
<evidence type="ECO:0000313" key="4">
    <source>
        <dbReference type="Proteomes" id="UP000504635"/>
    </source>
</evidence>
<organism evidence="4 5">
    <name type="scientific">Sitophilus oryzae</name>
    <name type="common">Rice weevil</name>
    <name type="synonym">Curculio oryzae</name>
    <dbReference type="NCBI Taxonomy" id="7048"/>
    <lineage>
        <taxon>Eukaryota</taxon>
        <taxon>Metazoa</taxon>
        <taxon>Ecdysozoa</taxon>
        <taxon>Arthropoda</taxon>
        <taxon>Hexapoda</taxon>
        <taxon>Insecta</taxon>
        <taxon>Pterygota</taxon>
        <taxon>Neoptera</taxon>
        <taxon>Endopterygota</taxon>
        <taxon>Coleoptera</taxon>
        <taxon>Polyphaga</taxon>
        <taxon>Cucujiformia</taxon>
        <taxon>Curculionidae</taxon>
        <taxon>Dryophthorinae</taxon>
        <taxon>Sitophilus</taxon>
    </lineage>
</organism>